<sequence length="123" mass="13923">MKLPTFKKALVIQSYRLRQCDGGNPFFMVLVLLNGLSCSSDEIQITVYLDDNTEDETNTEYGQNSKMGIIVATLRGQQRHRHRHNAYFDLTLRQIEISVGISASLANAFRKSPSSLRVRNSTD</sequence>
<dbReference type="Proteomes" id="UP000499080">
    <property type="component" value="Unassembled WGS sequence"/>
</dbReference>
<proteinExistence type="predicted"/>
<dbReference type="AlphaFoldDB" id="A0A4Y2MAM3"/>
<name>A0A4Y2MAM3_ARAVE</name>
<dbReference type="EMBL" id="BGPR01007017">
    <property type="protein sequence ID" value="GBN23613.1"/>
    <property type="molecule type" value="Genomic_DNA"/>
</dbReference>
<comment type="caution">
    <text evidence="1">The sequence shown here is derived from an EMBL/GenBank/DDBJ whole genome shotgun (WGS) entry which is preliminary data.</text>
</comment>
<organism evidence="1 2">
    <name type="scientific">Araneus ventricosus</name>
    <name type="common">Orbweaver spider</name>
    <name type="synonym">Epeira ventricosa</name>
    <dbReference type="NCBI Taxonomy" id="182803"/>
    <lineage>
        <taxon>Eukaryota</taxon>
        <taxon>Metazoa</taxon>
        <taxon>Ecdysozoa</taxon>
        <taxon>Arthropoda</taxon>
        <taxon>Chelicerata</taxon>
        <taxon>Arachnida</taxon>
        <taxon>Araneae</taxon>
        <taxon>Araneomorphae</taxon>
        <taxon>Entelegynae</taxon>
        <taxon>Araneoidea</taxon>
        <taxon>Araneidae</taxon>
        <taxon>Araneus</taxon>
    </lineage>
</organism>
<gene>
    <name evidence="1" type="ORF">AVEN_15335_1</name>
</gene>
<accession>A0A4Y2MAM3</accession>
<protein>
    <submittedName>
        <fullName evidence="1">Uncharacterized protein</fullName>
    </submittedName>
</protein>
<evidence type="ECO:0000313" key="2">
    <source>
        <dbReference type="Proteomes" id="UP000499080"/>
    </source>
</evidence>
<keyword evidence="2" id="KW-1185">Reference proteome</keyword>
<evidence type="ECO:0000313" key="1">
    <source>
        <dbReference type="EMBL" id="GBN23613.1"/>
    </source>
</evidence>
<reference evidence="1 2" key="1">
    <citation type="journal article" date="2019" name="Sci. Rep.">
        <title>Orb-weaving spider Araneus ventricosus genome elucidates the spidroin gene catalogue.</title>
        <authorList>
            <person name="Kono N."/>
            <person name="Nakamura H."/>
            <person name="Ohtoshi R."/>
            <person name="Moran D.A.P."/>
            <person name="Shinohara A."/>
            <person name="Yoshida Y."/>
            <person name="Fujiwara M."/>
            <person name="Mori M."/>
            <person name="Tomita M."/>
            <person name="Arakawa K."/>
        </authorList>
    </citation>
    <scope>NUCLEOTIDE SEQUENCE [LARGE SCALE GENOMIC DNA]</scope>
</reference>